<dbReference type="Pfam" id="PF13630">
    <property type="entry name" value="SdpI"/>
    <property type="match status" value="1"/>
</dbReference>
<organism evidence="3 4">
    <name type="scientific">Corynebacterium yudongzhengii</name>
    <dbReference type="NCBI Taxonomy" id="2080740"/>
    <lineage>
        <taxon>Bacteria</taxon>
        <taxon>Bacillati</taxon>
        <taxon>Actinomycetota</taxon>
        <taxon>Actinomycetes</taxon>
        <taxon>Mycobacteriales</taxon>
        <taxon>Corynebacteriaceae</taxon>
        <taxon>Corynebacterium</taxon>
    </lineage>
</organism>
<dbReference type="Proteomes" id="UP000244989">
    <property type="component" value="Unassembled WGS sequence"/>
</dbReference>
<keyword evidence="2" id="KW-1133">Transmembrane helix</keyword>
<dbReference type="RefSeq" id="WP_108432466.1">
    <property type="nucleotide sequence ID" value="NZ_CP026947.1"/>
</dbReference>
<evidence type="ECO:0008006" key="5">
    <source>
        <dbReference type="Google" id="ProtNLM"/>
    </source>
</evidence>
<dbReference type="AlphaFoldDB" id="A0A2U1T4E4"/>
<dbReference type="KEGG" id="cyz:C3B44_11415"/>
<evidence type="ECO:0000256" key="1">
    <source>
        <dbReference type="SAM" id="MobiDB-lite"/>
    </source>
</evidence>
<evidence type="ECO:0000313" key="4">
    <source>
        <dbReference type="Proteomes" id="UP000244989"/>
    </source>
</evidence>
<sequence length="146" mass="15410">MIVVGVVLSLLAIALLVIGGMAFARKLPGNSYIGIRVAEVRKSPEVWEAAHHVAGTFWLFGGVALTFGALISFIAEGWLWLIPVGAVIVAVVAVGAGANVGARTAAALDVEKEYQEQQKAQEPAPAPEVDMSALRRAVDKSRHPED</sequence>
<evidence type="ECO:0000256" key="2">
    <source>
        <dbReference type="SAM" id="Phobius"/>
    </source>
</evidence>
<feature type="transmembrane region" description="Helical" evidence="2">
    <location>
        <begin position="78"/>
        <end position="98"/>
    </location>
</feature>
<dbReference type="EMBL" id="QEEZ01000028">
    <property type="protein sequence ID" value="PWC00852.1"/>
    <property type="molecule type" value="Genomic_DNA"/>
</dbReference>
<gene>
    <name evidence="3" type="ORF">DF222_10600</name>
</gene>
<protein>
    <recommendedName>
        <fullName evidence="5">SdpI family protein</fullName>
    </recommendedName>
</protein>
<accession>A0A2U1T4E4</accession>
<proteinExistence type="predicted"/>
<dbReference type="OrthoDB" id="4420493at2"/>
<reference evidence="4" key="1">
    <citation type="submission" date="2018-04" db="EMBL/GenBank/DDBJ databases">
        <authorList>
            <person name="Liu S."/>
            <person name="Wang Z."/>
            <person name="Li J."/>
        </authorList>
    </citation>
    <scope>NUCLEOTIDE SEQUENCE [LARGE SCALE GENOMIC DNA]</scope>
    <source>
        <strain evidence="4">2189</strain>
    </source>
</reference>
<evidence type="ECO:0000313" key="3">
    <source>
        <dbReference type="EMBL" id="PWC00852.1"/>
    </source>
</evidence>
<keyword evidence="2" id="KW-0472">Membrane</keyword>
<dbReference type="InterPro" id="IPR025962">
    <property type="entry name" value="SdpI/YhfL"/>
</dbReference>
<keyword evidence="2" id="KW-0812">Transmembrane</keyword>
<keyword evidence="4" id="KW-1185">Reference proteome</keyword>
<name>A0A2U1T4E4_9CORY</name>
<feature type="region of interest" description="Disordered" evidence="1">
    <location>
        <begin position="114"/>
        <end position="146"/>
    </location>
</feature>
<comment type="caution">
    <text evidence="3">The sequence shown here is derived from an EMBL/GenBank/DDBJ whole genome shotgun (WGS) entry which is preliminary data.</text>
</comment>
<feature type="compositionally biased region" description="Basic and acidic residues" evidence="1">
    <location>
        <begin position="136"/>
        <end position="146"/>
    </location>
</feature>
<feature type="transmembrane region" description="Helical" evidence="2">
    <location>
        <begin position="50"/>
        <end position="71"/>
    </location>
</feature>